<evidence type="ECO:0000313" key="3">
    <source>
        <dbReference type="Proteomes" id="UP000054988"/>
    </source>
</evidence>
<evidence type="ECO:0000256" key="1">
    <source>
        <dbReference type="SAM" id="MobiDB-lite"/>
    </source>
</evidence>
<dbReference type="Proteomes" id="UP000054988">
    <property type="component" value="Unassembled WGS sequence"/>
</dbReference>
<dbReference type="EMBL" id="LATX01001821">
    <property type="protein sequence ID" value="KTB37744.1"/>
    <property type="molecule type" value="Genomic_DNA"/>
</dbReference>
<proteinExistence type="predicted"/>
<protein>
    <submittedName>
        <fullName evidence="2">Uncharacterized protein</fullName>
    </submittedName>
</protein>
<name>A0A0W0FN42_MONRR</name>
<reference evidence="2 3" key="1">
    <citation type="submission" date="2015-12" db="EMBL/GenBank/DDBJ databases">
        <title>Draft genome sequence of Moniliophthora roreri, the causal agent of frosty pod rot of cacao.</title>
        <authorList>
            <person name="Aime M.C."/>
            <person name="Diaz-Valderrama J.R."/>
            <person name="Kijpornyongpan T."/>
            <person name="Phillips-Mora W."/>
        </authorList>
    </citation>
    <scope>NUCLEOTIDE SEQUENCE [LARGE SCALE GENOMIC DNA]</scope>
    <source>
        <strain evidence="2 3">MCA 2952</strain>
    </source>
</reference>
<organism evidence="2 3">
    <name type="scientific">Moniliophthora roreri</name>
    <name type="common">Frosty pod rot fungus</name>
    <name type="synonym">Monilia roreri</name>
    <dbReference type="NCBI Taxonomy" id="221103"/>
    <lineage>
        <taxon>Eukaryota</taxon>
        <taxon>Fungi</taxon>
        <taxon>Dikarya</taxon>
        <taxon>Basidiomycota</taxon>
        <taxon>Agaricomycotina</taxon>
        <taxon>Agaricomycetes</taxon>
        <taxon>Agaricomycetidae</taxon>
        <taxon>Agaricales</taxon>
        <taxon>Marasmiineae</taxon>
        <taxon>Marasmiaceae</taxon>
        <taxon>Moniliophthora</taxon>
    </lineage>
</organism>
<comment type="caution">
    <text evidence="2">The sequence shown here is derived from an EMBL/GenBank/DDBJ whole genome shotgun (WGS) entry which is preliminary data.</text>
</comment>
<accession>A0A0W0FN42</accession>
<gene>
    <name evidence="2" type="ORF">WG66_9676</name>
</gene>
<dbReference type="AlphaFoldDB" id="A0A0W0FN42"/>
<feature type="region of interest" description="Disordered" evidence="1">
    <location>
        <begin position="1"/>
        <end position="23"/>
    </location>
</feature>
<feature type="compositionally biased region" description="Polar residues" evidence="1">
    <location>
        <begin position="1"/>
        <end position="19"/>
    </location>
</feature>
<sequence length="113" mass="12740">MPSSTSGSNQISHWLSSSRDGVDGRDEIGNTFMFWFNIRIRSGFGINKGIVGIGFSGHTRGDESQLTRDGQRYLLLSVCCLSQEERTYSGWDIWKELRDLQKVAWTSEGDMGK</sequence>
<evidence type="ECO:0000313" key="2">
    <source>
        <dbReference type="EMBL" id="KTB37744.1"/>
    </source>
</evidence>